<organism evidence="2 3">
    <name type="scientific">Morus notabilis</name>
    <dbReference type="NCBI Taxonomy" id="981085"/>
    <lineage>
        <taxon>Eukaryota</taxon>
        <taxon>Viridiplantae</taxon>
        <taxon>Streptophyta</taxon>
        <taxon>Embryophyta</taxon>
        <taxon>Tracheophyta</taxon>
        <taxon>Spermatophyta</taxon>
        <taxon>Magnoliopsida</taxon>
        <taxon>eudicotyledons</taxon>
        <taxon>Gunneridae</taxon>
        <taxon>Pentapetalae</taxon>
        <taxon>rosids</taxon>
        <taxon>fabids</taxon>
        <taxon>Rosales</taxon>
        <taxon>Moraceae</taxon>
        <taxon>Moreae</taxon>
        <taxon>Morus</taxon>
    </lineage>
</organism>
<feature type="transmembrane region" description="Helical" evidence="1">
    <location>
        <begin position="27"/>
        <end position="44"/>
    </location>
</feature>
<protein>
    <submittedName>
        <fullName evidence="2">Uncharacterized protein</fullName>
    </submittedName>
</protein>
<evidence type="ECO:0000256" key="1">
    <source>
        <dbReference type="SAM" id="Phobius"/>
    </source>
</evidence>
<evidence type="ECO:0000313" key="3">
    <source>
        <dbReference type="Proteomes" id="UP000030645"/>
    </source>
</evidence>
<keyword evidence="1" id="KW-0812">Transmembrane</keyword>
<keyword evidence="1" id="KW-1133">Transmembrane helix</keyword>
<keyword evidence="1" id="KW-0472">Membrane</keyword>
<dbReference type="Proteomes" id="UP000030645">
    <property type="component" value="Unassembled WGS sequence"/>
</dbReference>
<dbReference type="AlphaFoldDB" id="W9QP39"/>
<name>W9QP39_9ROSA</name>
<evidence type="ECO:0000313" key="2">
    <source>
        <dbReference type="EMBL" id="EXB44926.1"/>
    </source>
</evidence>
<accession>W9QP39</accession>
<sequence>MLKPSTEKINVLEASQNQKPTTELEEAILWASMATAFALLLLPYENTNEKPLPAIIFKGRPSSFHAFILALNFALFGSFLAISLRRSYPRIARCCLTLAIISLAIGIGIPLWLIFPRSF</sequence>
<dbReference type="eggNOG" id="ENOG502S98D">
    <property type="taxonomic scope" value="Eukaryota"/>
</dbReference>
<feature type="transmembrane region" description="Helical" evidence="1">
    <location>
        <begin position="94"/>
        <end position="115"/>
    </location>
</feature>
<feature type="transmembrane region" description="Helical" evidence="1">
    <location>
        <begin position="64"/>
        <end position="82"/>
    </location>
</feature>
<dbReference type="EMBL" id="KE343883">
    <property type="protein sequence ID" value="EXB44926.1"/>
    <property type="molecule type" value="Genomic_DNA"/>
</dbReference>
<reference evidence="3" key="1">
    <citation type="submission" date="2013-01" db="EMBL/GenBank/DDBJ databases">
        <title>Draft Genome Sequence of a Mulberry Tree, Morus notabilis C.K. Schneid.</title>
        <authorList>
            <person name="He N."/>
            <person name="Zhao S."/>
        </authorList>
    </citation>
    <scope>NUCLEOTIDE SEQUENCE</scope>
</reference>
<keyword evidence="3" id="KW-1185">Reference proteome</keyword>
<proteinExistence type="predicted"/>
<gene>
    <name evidence="2" type="ORF">L484_026514</name>
</gene>